<dbReference type="AlphaFoldDB" id="A0A1F7XW88"/>
<evidence type="ECO:0000313" key="12">
    <source>
        <dbReference type="Proteomes" id="UP000176741"/>
    </source>
</evidence>
<evidence type="ECO:0000259" key="9">
    <source>
        <dbReference type="Pfam" id="PF00535"/>
    </source>
</evidence>
<comment type="caution">
    <text evidence="11">The sequence shown here is derived from an EMBL/GenBank/DDBJ whole genome shotgun (WGS) entry which is preliminary data.</text>
</comment>
<dbReference type="InterPro" id="IPR029044">
    <property type="entry name" value="Nucleotide-diphossugar_trans"/>
</dbReference>
<comment type="subcellular location">
    <subcellularLocation>
        <location evidence="1">Membrane</location>
        <topology evidence="1">Multi-pass membrane protein</topology>
    </subcellularLocation>
</comment>
<evidence type="ECO:0008006" key="13">
    <source>
        <dbReference type="Google" id="ProtNLM"/>
    </source>
</evidence>
<evidence type="ECO:0000256" key="4">
    <source>
        <dbReference type="ARBA" id="ARBA00022679"/>
    </source>
</evidence>
<keyword evidence="3" id="KW-0328">Glycosyltransferase</keyword>
<feature type="transmembrane region" description="Helical" evidence="8">
    <location>
        <begin position="336"/>
        <end position="360"/>
    </location>
</feature>
<dbReference type="EMBL" id="MGGD01000074">
    <property type="protein sequence ID" value="OGM19296.1"/>
    <property type="molecule type" value="Genomic_DNA"/>
</dbReference>
<evidence type="ECO:0000256" key="7">
    <source>
        <dbReference type="ARBA" id="ARBA00023136"/>
    </source>
</evidence>
<dbReference type="Gene3D" id="3.90.550.10">
    <property type="entry name" value="Spore Coat Polysaccharide Biosynthesis Protein SpsA, Chain A"/>
    <property type="match status" value="1"/>
</dbReference>
<feature type="transmembrane region" description="Helical" evidence="8">
    <location>
        <begin position="248"/>
        <end position="269"/>
    </location>
</feature>
<comment type="similarity">
    <text evidence="2">Belongs to the glycosyltransferase 2 family.</text>
</comment>
<feature type="transmembrane region" description="Helical" evidence="8">
    <location>
        <begin position="366"/>
        <end position="387"/>
    </location>
</feature>
<dbReference type="GO" id="GO:0016020">
    <property type="term" value="C:membrane"/>
    <property type="evidence" value="ECO:0007669"/>
    <property type="project" value="UniProtKB-SubCell"/>
</dbReference>
<gene>
    <name evidence="11" type="ORF">A2771_01490</name>
</gene>
<dbReference type="SUPFAM" id="SSF53448">
    <property type="entry name" value="Nucleotide-diphospho-sugar transferases"/>
    <property type="match status" value="1"/>
</dbReference>
<sequence length="404" mass="45480">MEKVVIVMPTFNEAENIGPMIDELVGIEFPKITGADMHLLVVDASSPDGTSDIVEQKIKKFSSVHLLKKEKGGLGADYIAGFKFAVERLNADAVMEMDADFQHPPRFVKPMVEAYLNGAEYVIGSRYIKGGSIPKEWALFRKAVSFFGNLFIRIVLVKPKLHDLTTGFRLTKVKGVLDEIDLDTLMEPKRFAYKVDLLYQSVKNSKKTVEVPLEFAPRTAEKSKFDTKEMISTFKVAIILGIKDKARFIKFGTVGFVGYLVNAVTLELFTNTTLVVNLSEYFVFLKNTVLAFFAEPSAWAAAFAAELAIINNFVFNNLWTFKEKKIKGLLAIIKKFLAFNLSTVGAIIIQFVVIGTMVLVQGDTRMIRQLGILVAMPLVLSYNYVMYNLFIWKTWKMPWSKVKA</sequence>
<evidence type="ECO:0000256" key="3">
    <source>
        <dbReference type="ARBA" id="ARBA00022676"/>
    </source>
</evidence>
<dbReference type="Pfam" id="PF00535">
    <property type="entry name" value="Glycos_transf_2"/>
    <property type="match status" value="1"/>
</dbReference>
<evidence type="ECO:0000259" key="10">
    <source>
        <dbReference type="Pfam" id="PF04138"/>
    </source>
</evidence>
<dbReference type="GO" id="GO:0000271">
    <property type="term" value="P:polysaccharide biosynthetic process"/>
    <property type="evidence" value="ECO:0007669"/>
    <property type="project" value="InterPro"/>
</dbReference>
<protein>
    <recommendedName>
        <fullName evidence="13">Glycosyltransferase 2-like domain-containing protein</fullName>
    </recommendedName>
</protein>
<evidence type="ECO:0000256" key="2">
    <source>
        <dbReference type="ARBA" id="ARBA00006739"/>
    </source>
</evidence>
<dbReference type="PANTHER" id="PTHR43398">
    <property type="entry name" value="DOLICHOL-PHOSPHATE MANNOSYLTRANSFERASE SUBUNIT 1"/>
    <property type="match status" value="1"/>
</dbReference>
<dbReference type="CDD" id="cd06442">
    <property type="entry name" value="DPM1_like"/>
    <property type="match status" value="1"/>
</dbReference>
<keyword evidence="5 8" id="KW-0812">Transmembrane</keyword>
<dbReference type="GO" id="GO:0009247">
    <property type="term" value="P:glycolipid biosynthetic process"/>
    <property type="evidence" value="ECO:0007669"/>
    <property type="project" value="TreeGrafter"/>
</dbReference>
<feature type="domain" description="Glycosyltransferase 2-like" evidence="9">
    <location>
        <begin position="6"/>
        <end position="174"/>
    </location>
</feature>
<dbReference type="InterPro" id="IPR001173">
    <property type="entry name" value="Glyco_trans_2-like"/>
</dbReference>
<accession>A0A1F7XW88</accession>
<evidence type="ECO:0000256" key="1">
    <source>
        <dbReference type="ARBA" id="ARBA00004141"/>
    </source>
</evidence>
<name>A0A1F7XW88_9BACT</name>
<dbReference type="GO" id="GO:0004582">
    <property type="term" value="F:dolichyl-phosphate beta-D-mannosyltransferase activity"/>
    <property type="evidence" value="ECO:0007669"/>
    <property type="project" value="InterPro"/>
</dbReference>
<dbReference type="Pfam" id="PF04138">
    <property type="entry name" value="GtrA_DPMS_TM"/>
    <property type="match status" value="1"/>
</dbReference>
<evidence type="ECO:0000256" key="8">
    <source>
        <dbReference type="SAM" id="Phobius"/>
    </source>
</evidence>
<dbReference type="InterPro" id="IPR007267">
    <property type="entry name" value="GtrA_DPMS_TM"/>
</dbReference>
<evidence type="ECO:0000256" key="6">
    <source>
        <dbReference type="ARBA" id="ARBA00022989"/>
    </source>
</evidence>
<proteinExistence type="inferred from homology"/>
<dbReference type="PANTHER" id="PTHR43398:SF1">
    <property type="entry name" value="DOLICHOL-PHOSPHATE MANNOSYLTRANSFERASE SUBUNIT 1"/>
    <property type="match status" value="1"/>
</dbReference>
<feature type="transmembrane region" description="Helical" evidence="8">
    <location>
        <begin position="289"/>
        <end position="315"/>
    </location>
</feature>
<evidence type="ECO:0000256" key="5">
    <source>
        <dbReference type="ARBA" id="ARBA00022692"/>
    </source>
</evidence>
<dbReference type="Proteomes" id="UP000176741">
    <property type="component" value="Unassembled WGS sequence"/>
</dbReference>
<keyword evidence="7 8" id="KW-0472">Membrane</keyword>
<keyword evidence="6 8" id="KW-1133">Transmembrane helix</keyword>
<dbReference type="InterPro" id="IPR039528">
    <property type="entry name" value="DPM1-like"/>
</dbReference>
<reference evidence="11 12" key="1">
    <citation type="journal article" date="2016" name="Nat. Commun.">
        <title>Thousands of microbial genomes shed light on interconnected biogeochemical processes in an aquifer system.</title>
        <authorList>
            <person name="Anantharaman K."/>
            <person name="Brown C.T."/>
            <person name="Hug L.A."/>
            <person name="Sharon I."/>
            <person name="Castelle C.J."/>
            <person name="Probst A.J."/>
            <person name="Thomas B.C."/>
            <person name="Singh A."/>
            <person name="Wilkins M.J."/>
            <person name="Karaoz U."/>
            <person name="Brodie E.L."/>
            <person name="Williams K.H."/>
            <person name="Hubbard S.S."/>
            <person name="Banfield J.F."/>
        </authorList>
    </citation>
    <scope>NUCLEOTIDE SEQUENCE [LARGE SCALE GENOMIC DNA]</scope>
</reference>
<keyword evidence="4" id="KW-0808">Transferase</keyword>
<feature type="domain" description="GtrA/DPMS transmembrane" evidence="10">
    <location>
        <begin position="250"/>
        <end position="392"/>
    </location>
</feature>
<evidence type="ECO:0000313" key="11">
    <source>
        <dbReference type="EMBL" id="OGM19296.1"/>
    </source>
</evidence>
<organism evidence="11 12">
    <name type="scientific">Candidatus Woesebacteria bacterium RIFCSPHIGHO2_01_FULL_38_26b</name>
    <dbReference type="NCBI Taxonomy" id="1802491"/>
    <lineage>
        <taxon>Bacteria</taxon>
        <taxon>Candidatus Woeseibacteriota</taxon>
    </lineage>
</organism>